<dbReference type="Proteomes" id="UP000680067">
    <property type="component" value="Unassembled WGS sequence"/>
</dbReference>
<dbReference type="InterPro" id="IPR007497">
    <property type="entry name" value="SIMPL/DUF541"/>
</dbReference>
<feature type="signal peptide" evidence="1">
    <location>
        <begin position="1"/>
        <end position="18"/>
    </location>
</feature>
<sequence>MKKLLLVSLLSVAGVAAAQSTNGALITLSAQTSIRVENDQAAIEFSAEEQDADRQQAITRLNQRMRTGTEQIKKSDPSAMLQTGSVYSYPVYDAGRAKPGKAPVIIAWRVGQKLDVKSADLSRLTGLVGEAQKNLQMTQLNFGLSDAAKAKTEQQKFDSGYKQFSHKLSYLLKAMGKSEAQAELAELNVTDMSGPVPEMKMMAMAAPMADGATQNPGFRFEPGFSELNISIEGKVRLRKD</sequence>
<feature type="chain" id="PRO_5038004434" evidence="1">
    <location>
        <begin position="19"/>
        <end position="240"/>
    </location>
</feature>
<dbReference type="PANTHER" id="PTHR34387:SF2">
    <property type="entry name" value="SLR1258 PROTEIN"/>
    <property type="match status" value="1"/>
</dbReference>
<dbReference type="Gene3D" id="3.30.110.170">
    <property type="entry name" value="Protein of unknown function (DUF541), domain 1"/>
    <property type="match status" value="1"/>
</dbReference>
<dbReference type="InterPro" id="IPR052022">
    <property type="entry name" value="26kDa_periplasmic_antigen"/>
</dbReference>
<dbReference type="EMBL" id="JAGSPN010000002">
    <property type="protein sequence ID" value="MBR7781433.1"/>
    <property type="molecule type" value="Genomic_DNA"/>
</dbReference>
<dbReference type="RefSeq" id="WP_212686786.1">
    <property type="nucleotide sequence ID" value="NZ_JAGSPN010000002.1"/>
</dbReference>
<dbReference type="Pfam" id="PF04402">
    <property type="entry name" value="SIMPL"/>
    <property type="match status" value="1"/>
</dbReference>
<name>A0A941I736_9BURK</name>
<dbReference type="Gene3D" id="3.30.70.2970">
    <property type="entry name" value="Protein of unknown function (DUF541), domain 2"/>
    <property type="match status" value="1"/>
</dbReference>
<dbReference type="AlphaFoldDB" id="A0A941I736"/>
<evidence type="ECO:0000313" key="2">
    <source>
        <dbReference type="EMBL" id="MBR7781433.1"/>
    </source>
</evidence>
<protein>
    <submittedName>
        <fullName evidence="2">SIMPL domain-containing protein</fullName>
    </submittedName>
</protein>
<evidence type="ECO:0000256" key="1">
    <source>
        <dbReference type="SAM" id="SignalP"/>
    </source>
</evidence>
<comment type="caution">
    <text evidence="2">The sequence shown here is derived from an EMBL/GenBank/DDBJ whole genome shotgun (WGS) entry which is preliminary data.</text>
</comment>
<proteinExistence type="predicted"/>
<accession>A0A941I736</accession>
<evidence type="ECO:0000313" key="3">
    <source>
        <dbReference type="Proteomes" id="UP000680067"/>
    </source>
</evidence>
<organism evidence="2 3">
    <name type="scientific">Undibacterium luofuense</name>
    <dbReference type="NCBI Taxonomy" id="2828733"/>
    <lineage>
        <taxon>Bacteria</taxon>
        <taxon>Pseudomonadati</taxon>
        <taxon>Pseudomonadota</taxon>
        <taxon>Betaproteobacteria</taxon>
        <taxon>Burkholderiales</taxon>
        <taxon>Oxalobacteraceae</taxon>
        <taxon>Undibacterium</taxon>
    </lineage>
</organism>
<gene>
    <name evidence="2" type="ORF">KDM89_04715</name>
</gene>
<keyword evidence="3" id="KW-1185">Reference proteome</keyword>
<reference evidence="2" key="1">
    <citation type="submission" date="2021-04" db="EMBL/GenBank/DDBJ databases">
        <title>novel species isolated from subtropical streams in China.</title>
        <authorList>
            <person name="Lu H."/>
        </authorList>
    </citation>
    <scope>NUCLEOTIDE SEQUENCE</scope>
    <source>
        <strain evidence="2">LFS511W</strain>
    </source>
</reference>
<dbReference type="GO" id="GO:0006974">
    <property type="term" value="P:DNA damage response"/>
    <property type="evidence" value="ECO:0007669"/>
    <property type="project" value="TreeGrafter"/>
</dbReference>
<keyword evidence="1" id="KW-0732">Signal</keyword>
<dbReference type="PANTHER" id="PTHR34387">
    <property type="entry name" value="SLR1258 PROTEIN"/>
    <property type="match status" value="1"/>
</dbReference>